<comment type="subcellular location">
    <subcellularLocation>
        <location evidence="1">Secreted</location>
    </subcellularLocation>
</comment>
<dbReference type="PROSITE" id="PS50203">
    <property type="entry name" value="CALPAIN_CAT"/>
    <property type="match status" value="1"/>
</dbReference>
<feature type="active site" evidence="8">
    <location>
        <position position="220"/>
    </location>
</feature>
<keyword evidence="7 8" id="KW-0788">Thiol protease</keyword>
<evidence type="ECO:0000259" key="9">
    <source>
        <dbReference type="PROSITE" id="PS50203"/>
    </source>
</evidence>
<reference evidence="10 11" key="1">
    <citation type="submission" date="2020-10" db="EMBL/GenBank/DDBJ databases">
        <title>Wide distribution of Phycisphaera-like planctomycetes from WD2101 soil group in peatlands and genome analysis of the first cultivated representative.</title>
        <authorList>
            <person name="Dedysh S.N."/>
            <person name="Beletsky A.V."/>
            <person name="Ivanova A."/>
            <person name="Kulichevskaya I.S."/>
            <person name="Suzina N.E."/>
            <person name="Philippov D.A."/>
            <person name="Rakitin A.L."/>
            <person name="Mardanov A.V."/>
            <person name="Ravin N.V."/>
        </authorList>
    </citation>
    <scope>NUCLEOTIDE SEQUENCE [LARGE SCALE GENOMIC DNA]</scope>
    <source>
        <strain evidence="10 11">M1803</strain>
    </source>
</reference>
<proteinExistence type="inferred from homology"/>
<sequence length="789" mass="83300">MESRCLLSADIIDFGAIVGGSFTDAATDLGSFHVKSKATAKGTVGVDATDELYKVTVTEPINLKLTLSKLKQQDELKVLFADGTPISEGWTSGKAATLKVEQRLDAGVYYVDVSHGYRSQQDGYGAAKVKKYNIKPTDGFTLAVAGIKPDETVVAPQQPVYQSKFSAAFGATGAIAEPAISPQLAAESGFFQYSDFSGSPLWSPTGPQGDDVIQGGIGDCYFMAVISNIARTNPGLIAQSIIPQANSNYVVRFMLNGQEYTQQIDAKLPVNASGNLIFARQPASGAIWVALLEKAFCFYRPSSNNPGSYDGIDLGYSSEPLKGFGSTDAGDIGPSQYRTAPQLVADIAARLQQGQTLEFGTSNPRNWTSEQPLPSGLFTGHMYSIISADVANNTLSLRNPWATNTRGNPNDGSGGHITVNGDLALQSMGCLSFGTVPIVQTTIDPTPEPEPTPTPTITDGIAERLGVDSFQTDGGDNFDVFTFTATTTGEASVLVDTTAFVPQLLVAEVYESGELNVISTDENALSANTAFVRFSAVAGTTYEIGVFAGGTADTGNYKLKLSNNLTNLTQLSPATNVAENLGSLSGIVYEDENANGTLDSSEVGSTGWTVYLDADNDGTLDTGEASTLTDVNGEYIFGDLQPGTYTVRVVQESGWTQTQPAGVNFGWVGTVTAGENTEFSPFGEVFASGTLTGFVYDDADASFTRGPSEAGLLNWIVYLDLGNNGHYVSGDPYVYTDAAGQYTFTGLESGTYIVRVYPVNGWETTEGETGWAPVAISGTVVNGGSFGQF</sequence>
<evidence type="ECO:0000256" key="8">
    <source>
        <dbReference type="PROSITE-ProRule" id="PRU00239"/>
    </source>
</evidence>
<evidence type="ECO:0000256" key="4">
    <source>
        <dbReference type="ARBA" id="ARBA00022670"/>
    </source>
</evidence>
<dbReference type="Pfam" id="PF17210">
    <property type="entry name" value="SdrD_B"/>
    <property type="match status" value="1"/>
</dbReference>
<organism evidence="10 11">
    <name type="scientific">Humisphaera borealis</name>
    <dbReference type="NCBI Taxonomy" id="2807512"/>
    <lineage>
        <taxon>Bacteria</taxon>
        <taxon>Pseudomonadati</taxon>
        <taxon>Planctomycetota</taxon>
        <taxon>Phycisphaerae</taxon>
        <taxon>Tepidisphaerales</taxon>
        <taxon>Tepidisphaeraceae</taxon>
        <taxon>Humisphaera</taxon>
    </lineage>
</organism>
<accession>A0A7M2WTT4</accession>
<feature type="active site" evidence="8">
    <location>
        <position position="399"/>
    </location>
</feature>
<dbReference type="Gene3D" id="2.60.120.380">
    <property type="match status" value="1"/>
</dbReference>
<comment type="similarity">
    <text evidence="2">Belongs to the peptidase C2 family.</text>
</comment>
<dbReference type="Proteomes" id="UP000593765">
    <property type="component" value="Chromosome"/>
</dbReference>
<evidence type="ECO:0000256" key="2">
    <source>
        <dbReference type="ARBA" id="ARBA00007623"/>
    </source>
</evidence>
<dbReference type="InterPro" id="IPR038765">
    <property type="entry name" value="Papain-like_cys_pep_sf"/>
</dbReference>
<dbReference type="PANTHER" id="PTHR10183">
    <property type="entry name" value="CALPAIN"/>
    <property type="match status" value="1"/>
</dbReference>
<evidence type="ECO:0000313" key="10">
    <source>
        <dbReference type="EMBL" id="QOV88562.1"/>
    </source>
</evidence>
<dbReference type="AlphaFoldDB" id="A0A7M2WTT4"/>
<keyword evidence="6 8" id="KW-0378">Hydrolase</keyword>
<evidence type="ECO:0000256" key="5">
    <source>
        <dbReference type="ARBA" id="ARBA00022729"/>
    </source>
</evidence>
<dbReference type="SUPFAM" id="SSF54001">
    <property type="entry name" value="Cysteine proteinases"/>
    <property type="match status" value="1"/>
</dbReference>
<dbReference type="RefSeq" id="WP_206291551.1">
    <property type="nucleotide sequence ID" value="NZ_CP063458.1"/>
</dbReference>
<dbReference type="InterPro" id="IPR013783">
    <property type="entry name" value="Ig-like_fold"/>
</dbReference>
<dbReference type="InterPro" id="IPR022684">
    <property type="entry name" value="Calpain_cysteine_protease"/>
</dbReference>
<keyword evidence="3" id="KW-0964">Secreted</keyword>
<feature type="domain" description="Calpain catalytic" evidence="9">
    <location>
        <begin position="206"/>
        <end position="402"/>
    </location>
</feature>
<dbReference type="EMBL" id="CP063458">
    <property type="protein sequence ID" value="QOV88562.1"/>
    <property type="molecule type" value="Genomic_DNA"/>
</dbReference>
<dbReference type="SUPFAM" id="SSF117074">
    <property type="entry name" value="Hypothetical protein PA1324"/>
    <property type="match status" value="2"/>
</dbReference>
<dbReference type="Gene3D" id="2.60.40.10">
    <property type="entry name" value="Immunoglobulins"/>
    <property type="match status" value="2"/>
</dbReference>
<evidence type="ECO:0000256" key="1">
    <source>
        <dbReference type="ARBA" id="ARBA00004613"/>
    </source>
</evidence>
<dbReference type="InterPro" id="IPR033764">
    <property type="entry name" value="Sdr_B"/>
</dbReference>
<evidence type="ECO:0000313" key="11">
    <source>
        <dbReference type="Proteomes" id="UP000593765"/>
    </source>
</evidence>
<evidence type="ECO:0000256" key="6">
    <source>
        <dbReference type="ARBA" id="ARBA00022801"/>
    </source>
</evidence>
<feature type="active site" evidence="8">
    <location>
        <position position="381"/>
    </location>
</feature>
<protein>
    <recommendedName>
        <fullName evidence="9">Calpain catalytic domain-containing protein</fullName>
    </recommendedName>
</protein>
<evidence type="ECO:0000256" key="3">
    <source>
        <dbReference type="ARBA" id="ARBA00022525"/>
    </source>
</evidence>
<evidence type="ECO:0000256" key="7">
    <source>
        <dbReference type="ARBA" id="ARBA00022807"/>
    </source>
</evidence>
<keyword evidence="11" id="KW-1185">Reference proteome</keyword>
<keyword evidence="5" id="KW-0732">Signal</keyword>
<dbReference type="PANTHER" id="PTHR10183:SF379">
    <property type="entry name" value="CALPAIN-5"/>
    <property type="match status" value="1"/>
</dbReference>
<dbReference type="GO" id="GO:0006508">
    <property type="term" value="P:proteolysis"/>
    <property type="evidence" value="ECO:0007669"/>
    <property type="project" value="UniProtKB-KW"/>
</dbReference>
<dbReference type="SMART" id="SM00230">
    <property type="entry name" value="CysPc"/>
    <property type="match status" value="1"/>
</dbReference>
<dbReference type="GO" id="GO:0004198">
    <property type="term" value="F:calcium-dependent cysteine-type endopeptidase activity"/>
    <property type="evidence" value="ECO:0007669"/>
    <property type="project" value="InterPro"/>
</dbReference>
<dbReference type="GO" id="GO:0005576">
    <property type="term" value="C:extracellular region"/>
    <property type="evidence" value="ECO:0007669"/>
    <property type="project" value="UniProtKB-SubCell"/>
</dbReference>
<dbReference type="InterPro" id="IPR001300">
    <property type="entry name" value="Peptidase_C2_calpain_cat"/>
</dbReference>
<dbReference type="KEGG" id="hbs:IPV69_20300"/>
<dbReference type="Pfam" id="PF00648">
    <property type="entry name" value="Peptidase_C2"/>
    <property type="match status" value="1"/>
</dbReference>
<name>A0A7M2WTT4_9BACT</name>
<gene>
    <name evidence="10" type="ORF">IPV69_20300</name>
</gene>
<keyword evidence="4 8" id="KW-0645">Protease</keyword>